<proteinExistence type="predicted"/>
<name>A0A5S9M898_BACIA</name>
<reference evidence="1 2" key="1">
    <citation type="submission" date="2019-12" db="EMBL/GenBank/DDBJ databases">
        <title>Full genome sequence of a Bacillus safensis strain isolated from commercially available natto in Indonesia.</title>
        <authorList>
            <person name="Yoshida M."/>
            <person name="Uomi M."/>
            <person name="Waturangi D."/>
            <person name="Ekaputri J.J."/>
            <person name="Setiamarga D.H.E."/>
        </authorList>
    </citation>
    <scope>NUCLEOTIDE SEQUENCE [LARGE SCALE GENOMIC DNA]</scope>
    <source>
        <strain evidence="1 2">IDN1</strain>
    </source>
</reference>
<dbReference type="Proteomes" id="UP000464658">
    <property type="component" value="Chromosome"/>
</dbReference>
<evidence type="ECO:0000313" key="1">
    <source>
        <dbReference type="EMBL" id="BBP89353.1"/>
    </source>
</evidence>
<accession>A0A5S9M898</accession>
<organism evidence="1 2">
    <name type="scientific">Bacillus safensis</name>
    <dbReference type="NCBI Taxonomy" id="561879"/>
    <lineage>
        <taxon>Bacteria</taxon>
        <taxon>Bacillati</taxon>
        <taxon>Bacillota</taxon>
        <taxon>Bacilli</taxon>
        <taxon>Bacillales</taxon>
        <taxon>Bacillaceae</taxon>
        <taxon>Bacillus</taxon>
    </lineage>
</organism>
<dbReference type="AlphaFoldDB" id="A0A5S9M898"/>
<protein>
    <submittedName>
        <fullName evidence="1">Uncharacterized protein</fullName>
    </submittedName>
</protein>
<evidence type="ECO:0000313" key="2">
    <source>
        <dbReference type="Proteomes" id="UP000464658"/>
    </source>
</evidence>
<gene>
    <name evidence="1" type="ORF">BsIDN1_29710</name>
</gene>
<dbReference type="EMBL" id="AP021906">
    <property type="protein sequence ID" value="BBP89353.1"/>
    <property type="molecule type" value="Genomic_DNA"/>
</dbReference>
<sequence length="196" mass="21257">MKLLDIGALQQSSQGLSGLKGDGAASARGLFKQLLSGAGAQSGPVHAETAALASLSINDAMQIVEKWMQSPEEGMSADLLSALQTLQGQTLELSDLKSLEELFQKMESSIYGDQAEKPGSEHSEQLIQVHFFFIYQLLNQQPLSFDAKLVQDIEGKGQDFIHFLSKNGVDEKLIQQVKRAVLLAGFSAKAEFDDSK</sequence>